<evidence type="ECO:0000256" key="4">
    <source>
        <dbReference type="ARBA" id="ARBA00023136"/>
    </source>
</evidence>
<keyword evidence="4 5" id="KW-0472">Membrane</keyword>
<feature type="transmembrane region" description="Helical" evidence="5">
    <location>
        <begin position="7"/>
        <end position="26"/>
    </location>
</feature>
<feature type="transmembrane region" description="Helical" evidence="5">
    <location>
        <begin position="253"/>
        <end position="271"/>
    </location>
</feature>
<dbReference type="PANTHER" id="PTHR37955">
    <property type="entry name" value="TELLURITE RESISTANCE PROTEIN TEHA"/>
    <property type="match status" value="1"/>
</dbReference>
<feature type="transmembrane region" description="Helical" evidence="5">
    <location>
        <begin position="161"/>
        <end position="183"/>
    </location>
</feature>
<dbReference type="InterPro" id="IPR038665">
    <property type="entry name" value="Voltage-dep_anion_channel_sf"/>
</dbReference>
<evidence type="ECO:0000256" key="1">
    <source>
        <dbReference type="ARBA" id="ARBA00004141"/>
    </source>
</evidence>
<evidence type="ECO:0000313" key="6">
    <source>
        <dbReference type="EMBL" id="RDJ22219.1"/>
    </source>
</evidence>
<comment type="caution">
    <text evidence="6">The sequence shown here is derived from an EMBL/GenBank/DDBJ whole genome shotgun (WGS) entry which is preliminary data.</text>
</comment>
<keyword evidence="3 5" id="KW-1133">Transmembrane helix</keyword>
<dbReference type="PANTHER" id="PTHR37955:SF1">
    <property type="entry name" value="DEP DOMAIN-CONTAINING PROTEIN"/>
    <property type="match status" value="1"/>
</dbReference>
<keyword evidence="2 5" id="KW-0812">Transmembrane</keyword>
<feature type="transmembrane region" description="Helical" evidence="5">
    <location>
        <begin position="218"/>
        <end position="241"/>
    </location>
</feature>
<dbReference type="Proteomes" id="UP000255207">
    <property type="component" value="Unassembled WGS sequence"/>
</dbReference>
<reference evidence="7" key="1">
    <citation type="submission" date="2018-07" db="EMBL/GenBank/DDBJ databases">
        <authorList>
            <person name="Safronova V.I."/>
            <person name="Chirak E.R."/>
            <person name="Sazanova A.L."/>
        </authorList>
    </citation>
    <scope>NUCLEOTIDE SEQUENCE [LARGE SCALE GENOMIC DNA]</scope>
    <source>
        <strain evidence="7">RCAM04685</strain>
    </source>
</reference>
<accession>A0A370L2C1</accession>
<protein>
    <submittedName>
        <fullName evidence="6">Dicarboxylate transporter/tellurite-resistance protein TehA</fullName>
    </submittedName>
</protein>
<dbReference type="Gene3D" id="1.50.10.150">
    <property type="entry name" value="Voltage-dependent anion channel"/>
    <property type="match status" value="1"/>
</dbReference>
<evidence type="ECO:0000256" key="3">
    <source>
        <dbReference type="ARBA" id="ARBA00022989"/>
    </source>
</evidence>
<comment type="subcellular location">
    <subcellularLocation>
        <location evidence="1">Membrane</location>
        <topology evidence="1">Multi-pass membrane protein</topology>
    </subcellularLocation>
</comment>
<name>A0A370L2C1_9HYPH</name>
<dbReference type="EMBL" id="QQTP01000011">
    <property type="protein sequence ID" value="RDJ22219.1"/>
    <property type="molecule type" value="Genomic_DNA"/>
</dbReference>
<feature type="transmembrane region" description="Helical" evidence="5">
    <location>
        <begin position="277"/>
        <end position="299"/>
    </location>
</feature>
<feature type="transmembrane region" description="Helical" evidence="5">
    <location>
        <begin position="102"/>
        <end position="123"/>
    </location>
</feature>
<dbReference type="AlphaFoldDB" id="A0A370L2C1"/>
<dbReference type="Pfam" id="PF03595">
    <property type="entry name" value="SLAC1"/>
    <property type="match status" value="1"/>
</dbReference>
<dbReference type="GO" id="GO:0046583">
    <property type="term" value="F:monoatomic cation efflux transmembrane transporter activity"/>
    <property type="evidence" value="ECO:0007669"/>
    <property type="project" value="TreeGrafter"/>
</dbReference>
<feature type="transmembrane region" description="Helical" evidence="5">
    <location>
        <begin position="77"/>
        <end position="96"/>
    </location>
</feature>
<dbReference type="OrthoDB" id="309023at2"/>
<feature type="transmembrane region" description="Helical" evidence="5">
    <location>
        <begin position="135"/>
        <end position="155"/>
    </location>
</feature>
<feature type="transmembrane region" description="Helical" evidence="5">
    <location>
        <begin position="195"/>
        <end position="212"/>
    </location>
</feature>
<organism evidence="6 7">
    <name type="scientific">Bosea caraganae</name>
    <dbReference type="NCBI Taxonomy" id="2763117"/>
    <lineage>
        <taxon>Bacteria</taxon>
        <taxon>Pseudomonadati</taxon>
        <taxon>Pseudomonadota</taxon>
        <taxon>Alphaproteobacteria</taxon>
        <taxon>Hyphomicrobiales</taxon>
        <taxon>Boseaceae</taxon>
        <taxon>Bosea</taxon>
    </lineage>
</organism>
<dbReference type="InterPro" id="IPR004695">
    <property type="entry name" value="SLAC1/Mae1/Ssu1/TehA"/>
</dbReference>
<evidence type="ECO:0000313" key="7">
    <source>
        <dbReference type="Proteomes" id="UP000255207"/>
    </source>
</evidence>
<keyword evidence="7" id="KW-1185">Reference proteome</keyword>
<evidence type="ECO:0000256" key="5">
    <source>
        <dbReference type="SAM" id="Phobius"/>
    </source>
</evidence>
<proteinExistence type="predicted"/>
<gene>
    <name evidence="6" type="ORF">DWE98_20200</name>
</gene>
<dbReference type="RefSeq" id="WP_114831098.1">
    <property type="nucleotide sequence ID" value="NZ_QQTO01000034.1"/>
</dbReference>
<evidence type="ECO:0000256" key="2">
    <source>
        <dbReference type="ARBA" id="ARBA00022692"/>
    </source>
</evidence>
<feature type="transmembrane region" description="Helical" evidence="5">
    <location>
        <begin position="38"/>
        <end position="56"/>
    </location>
</feature>
<sequence>MLTLKPVMFGAVLGIGGLANGWRVASRLWGVPAQIGETLAYLAFAVWAMLTALYALKWLRHTAVAREELRHPVQAPVAALIPVTTMIASLAIAPHAPVLGWWIYLTGALGMLGFAVWSIGGLWQGGREHAATTPILYLPIVGGGFVAAFASAYFGQGDAGWMFFGMGLLSWLGLESVVLARLFTLKLPVELRATLGIHLAPAAVGSVAYSAISPVTGATNHVALLLLGYGLFLALVVLRLLPWLREQSFGPGAWSYTFGVSALPLAALRLVEQGAGAPVVQLALALFIAANLIIGRIALRSLVLVGQFAFARPQTTT</sequence>
<dbReference type="InterPro" id="IPR052951">
    <property type="entry name" value="Tellurite_res_ion_channel"/>
</dbReference>
<dbReference type="GO" id="GO:0005886">
    <property type="term" value="C:plasma membrane"/>
    <property type="evidence" value="ECO:0007669"/>
    <property type="project" value="TreeGrafter"/>
</dbReference>